<name>A0A4Z2FA25_9TELE</name>
<evidence type="ECO:0000313" key="2">
    <source>
        <dbReference type="Proteomes" id="UP000314294"/>
    </source>
</evidence>
<gene>
    <name evidence="1" type="ORF">EYF80_052122</name>
</gene>
<reference evidence="1 2" key="1">
    <citation type="submission" date="2019-03" db="EMBL/GenBank/DDBJ databases">
        <title>First draft genome of Liparis tanakae, snailfish: a comprehensive survey of snailfish specific genes.</title>
        <authorList>
            <person name="Kim W."/>
            <person name="Song I."/>
            <person name="Jeong J.-H."/>
            <person name="Kim D."/>
            <person name="Kim S."/>
            <person name="Ryu S."/>
            <person name="Song J.Y."/>
            <person name="Lee S.K."/>
        </authorList>
    </citation>
    <scope>NUCLEOTIDE SEQUENCE [LARGE SCALE GENOMIC DNA]</scope>
    <source>
        <tissue evidence="1">Muscle</tissue>
    </source>
</reference>
<dbReference type="EMBL" id="SRLO01001453">
    <property type="protein sequence ID" value="TNN37711.1"/>
    <property type="molecule type" value="Genomic_DNA"/>
</dbReference>
<accession>A0A4Z2FA25</accession>
<organism evidence="1 2">
    <name type="scientific">Liparis tanakae</name>
    <name type="common">Tanaka's snailfish</name>
    <dbReference type="NCBI Taxonomy" id="230148"/>
    <lineage>
        <taxon>Eukaryota</taxon>
        <taxon>Metazoa</taxon>
        <taxon>Chordata</taxon>
        <taxon>Craniata</taxon>
        <taxon>Vertebrata</taxon>
        <taxon>Euteleostomi</taxon>
        <taxon>Actinopterygii</taxon>
        <taxon>Neopterygii</taxon>
        <taxon>Teleostei</taxon>
        <taxon>Neoteleostei</taxon>
        <taxon>Acanthomorphata</taxon>
        <taxon>Eupercaria</taxon>
        <taxon>Perciformes</taxon>
        <taxon>Cottioidei</taxon>
        <taxon>Cottales</taxon>
        <taxon>Liparidae</taxon>
        <taxon>Liparis</taxon>
    </lineage>
</organism>
<proteinExistence type="predicted"/>
<protein>
    <submittedName>
        <fullName evidence="1">Uncharacterized protein</fullName>
    </submittedName>
</protein>
<keyword evidence="2" id="KW-1185">Reference proteome</keyword>
<sequence>MQRGGRKEEALLTMGTSFLRSSRSLPPFFLGDSFSFLSCVVATRGNVALSIDPTLTDNAANPVLLTWLSLILFTLSSLPSHLPLVTSLVPHSLHLVLTPFSPAAHHLVSPSFPSPGPHVLLTCSPSPR</sequence>
<dbReference type="Proteomes" id="UP000314294">
    <property type="component" value="Unassembled WGS sequence"/>
</dbReference>
<comment type="caution">
    <text evidence="1">The sequence shown here is derived from an EMBL/GenBank/DDBJ whole genome shotgun (WGS) entry which is preliminary data.</text>
</comment>
<evidence type="ECO:0000313" key="1">
    <source>
        <dbReference type="EMBL" id="TNN37711.1"/>
    </source>
</evidence>
<dbReference type="AlphaFoldDB" id="A0A4Z2FA25"/>